<evidence type="ECO:0000313" key="3">
    <source>
        <dbReference type="EMBL" id="MFH4984413.1"/>
    </source>
</evidence>
<dbReference type="Proteomes" id="UP001608902">
    <property type="component" value="Unassembled WGS sequence"/>
</dbReference>
<dbReference type="PANTHER" id="PTHR24345:SF93">
    <property type="entry name" value="SERINE_THREONINE-PROTEIN KINASE PLK1"/>
    <property type="match status" value="1"/>
</dbReference>
<dbReference type="PROSITE" id="PS50011">
    <property type="entry name" value="PROTEIN_KINASE_DOM"/>
    <property type="match status" value="1"/>
</dbReference>
<dbReference type="GO" id="GO:0005524">
    <property type="term" value="F:ATP binding"/>
    <property type="evidence" value="ECO:0007669"/>
    <property type="project" value="UniProtKB-UniRule"/>
</dbReference>
<sequence length="140" mass="16312">MGMDEKKLPLKEIPAIITNPQNGQKYSRGKFLGKGGFARCYEMIDINTKQVFAGKIVPKTMLMKPHQRDKMTQEIDIHRSLSHPHVVRLDGYFEDSDNVYVLLELCARRSLMELHKRRKAVTEPEARYFTYQVFLYGCSE</sequence>
<comment type="caution">
    <text evidence="3">The sequence shown here is derived from an EMBL/GenBank/DDBJ whole genome shotgun (WGS) entry which is preliminary data.</text>
</comment>
<dbReference type="PANTHER" id="PTHR24345">
    <property type="entry name" value="SERINE/THREONINE-PROTEIN KINASE PLK"/>
    <property type="match status" value="1"/>
</dbReference>
<feature type="domain" description="Protein kinase" evidence="2">
    <location>
        <begin position="26"/>
        <end position="140"/>
    </location>
</feature>
<dbReference type="PROSITE" id="PS00107">
    <property type="entry name" value="PROTEIN_KINASE_ATP"/>
    <property type="match status" value="1"/>
</dbReference>
<evidence type="ECO:0000256" key="1">
    <source>
        <dbReference type="PROSITE-ProRule" id="PRU10141"/>
    </source>
</evidence>
<evidence type="ECO:0000259" key="2">
    <source>
        <dbReference type="PROSITE" id="PS50011"/>
    </source>
</evidence>
<dbReference type="InterPro" id="IPR011009">
    <property type="entry name" value="Kinase-like_dom_sf"/>
</dbReference>
<dbReference type="SUPFAM" id="SSF56112">
    <property type="entry name" value="Protein kinase-like (PK-like)"/>
    <property type="match status" value="1"/>
</dbReference>
<proteinExistence type="predicted"/>
<dbReference type="InterPro" id="IPR017441">
    <property type="entry name" value="Protein_kinase_ATP_BS"/>
</dbReference>
<keyword evidence="1" id="KW-0067">ATP-binding</keyword>
<keyword evidence="4" id="KW-1185">Reference proteome</keyword>
<dbReference type="AlphaFoldDB" id="A0ABD6EWS2"/>
<evidence type="ECO:0000313" key="4">
    <source>
        <dbReference type="Proteomes" id="UP001608902"/>
    </source>
</evidence>
<dbReference type="Pfam" id="PF00069">
    <property type="entry name" value="Pkinase"/>
    <property type="match status" value="1"/>
</dbReference>
<name>A0ABD6EWS2_9BILA</name>
<dbReference type="EMBL" id="JBGFUD010017410">
    <property type="protein sequence ID" value="MFH4984413.1"/>
    <property type="molecule type" value="Genomic_DNA"/>
</dbReference>
<feature type="binding site" evidence="1">
    <location>
        <position position="55"/>
    </location>
    <ligand>
        <name>ATP</name>
        <dbReference type="ChEBI" id="CHEBI:30616"/>
    </ligand>
</feature>
<gene>
    <name evidence="3" type="ORF">AB6A40_011122</name>
</gene>
<dbReference type="InterPro" id="IPR000719">
    <property type="entry name" value="Prot_kinase_dom"/>
</dbReference>
<organism evidence="3 4">
    <name type="scientific">Gnathostoma spinigerum</name>
    <dbReference type="NCBI Taxonomy" id="75299"/>
    <lineage>
        <taxon>Eukaryota</taxon>
        <taxon>Metazoa</taxon>
        <taxon>Ecdysozoa</taxon>
        <taxon>Nematoda</taxon>
        <taxon>Chromadorea</taxon>
        <taxon>Rhabditida</taxon>
        <taxon>Spirurina</taxon>
        <taxon>Gnathostomatomorpha</taxon>
        <taxon>Gnathostomatoidea</taxon>
        <taxon>Gnathostomatidae</taxon>
        <taxon>Gnathostoma</taxon>
    </lineage>
</organism>
<dbReference type="SMART" id="SM00220">
    <property type="entry name" value="S_TKc"/>
    <property type="match status" value="1"/>
</dbReference>
<keyword evidence="1" id="KW-0547">Nucleotide-binding</keyword>
<reference evidence="3 4" key="1">
    <citation type="submission" date="2024-08" db="EMBL/GenBank/DDBJ databases">
        <title>Gnathostoma spinigerum genome.</title>
        <authorList>
            <person name="Gonzalez-Bertolin B."/>
            <person name="Monzon S."/>
            <person name="Zaballos A."/>
            <person name="Jimenez P."/>
            <person name="Dekumyoy P."/>
            <person name="Varona S."/>
            <person name="Cuesta I."/>
            <person name="Sumanam S."/>
            <person name="Adisakwattana P."/>
            <person name="Gasser R.B."/>
            <person name="Hernandez-Gonzalez A."/>
            <person name="Young N.D."/>
            <person name="Perteguer M.J."/>
        </authorList>
    </citation>
    <scope>NUCLEOTIDE SEQUENCE [LARGE SCALE GENOMIC DNA]</scope>
    <source>
        <strain evidence="3">AL3</strain>
        <tissue evidence="3">Liver</tissue>
    </source>
</reference>
<protein>
    <recommendedName>
        <fullName evidence="2">Protein kinase domain-containing protein</fullName>
    </recommendedName>
</protein>
<dbReference type="Gene3D" id="3.30.200.20">
    <property type="entry name" value="Phosphorylase Kinase, domain 1"/>
    <property type="match status" value="1"/>
</dbReference>
<accession>A0ABD6EWS2</accession>
<dbReference type="FunFam" id="3.30.200.20:FF:000284">
    <property type="entry name" value="Serine/threonine-protein kinase PLK"/>
    <property type="match status" value="1"/>
</dbReference>